<dbReference type="CDD" id="cd06170">
    <property type="entry name" value="LuxR_C_like"/>
    <property type="match status" value="1"/>
</dbReference>
<dbReference type="InterPro" id="IPR016032">
    <property type="entry name" value="Sig_transdc_resp-reg_C-effctor"/>
</dbReference>
<dbReference type="PANTHER" id="PTHR43214">
    <property type="entry name" value="TWO-COMPONENT RESPONSE REGULATOR"/>
    <property type="match status" value="1"/>
</dbReference>
<dbReference type="InterPro" id="IPR039420">
    <property type="entry name" value="WalR-like"/>
</dbReference>
<evidence type="ECO:0000256" key="4">
    <source>
        <dbReference type="ARBA" id="ARBA00023163"/>
    </source>
</evidence>
<dbReference type="InterPro" id="IPR011006">
    <property type="entry name" value="CheY-like_superfamily"/>
</dbReference>
<dbReference type="GO" id="GO:0006355">
    <property type="term" value="P:regulation of DNA-templated transcription"/>
    <property type="evidence" value="ECO:0007669"/>
    <property type="project" value="InterPro"/>
</dbReference>
<dbReference type="PANTHER" id="PTHR43214:SF24">
    <property type="entry name" value="TRANSCRIPTIONAL REGULATORY PROTEIN NARL-RELATED"/>
    <property type="match status" value="1"/>
</dbReference>
<name>A0AB39BJF4_9MICO</name>
<dbReference type="InterPro" id="IPR001789">
    <property type="entry name" value="Sig_transdc_resp-reg_receiver"/>
</dbReference>
<dbReference type="CDD" id="cd17535">
    <property type="entry name" value="REC_NarL-like"/>
    <property type="match status" value="1"/>
</dbReference>
<dbReference type="GO" id="GO:0003677">
    <property type="term" value="F:DNA binding"/>
    <property type="evidence" value="ECO:0007669"/>
    <property type="project" value="UniProtKB-KW"/>
</dbReference>
<proteinExistence type="predicted"/>
<dbReference type="InterPro" id="IPR058245">
    <property type="entry name" value="NreC/VraR/RcsB-like_REC"/>
</dbReference>
<dbReference type="InterPro" id="IPR000792">
    <property type="entry name" value="Tscrpt_reg_LuxR_C"/>
</dbReference>
<evidence type="ECO:0000256" key="3">
    <source>
        <dbReference type="ARBA" id="ARBA00023125"/>
    </source>
</evidence>
<dbReference type="EMBL" id="CP162511">
    <property type="protein sequence ID" value="XDI06655.1"/>
    <property type="molecule type" value="Genomic_DNA"/>
</dbReference>
<evidence type="ECO:0000313" key="8">
    <source>
        <dbReference type="EMBL" id="XDI06655.1"/>
    </source>
</evidence>
<dbReference type="SUPFAM" id="SSF52172">
    <property type="entry name" value="CheY-like"/>
    <property type="match status" value="1"/>
</dbReference>
<gene>
    <name evidence="8" type="ORF">ABFY20_06015</name>
</gene>
<sequence length="224" mass="24068">MSAPDPGVARGPIRVAVVEDQPLFRQMIAALLSSAGRFDLVGAWPDAASAREGLTGRRLDVALLDYRLPDGDGITLGRWLRSEQPGLGIVLLSATDNMNALLDLAASELRGWSYLSKTSSLSSRGLLAALEATAQGRTVLDPALSERRSPRRGTGLDALSPRQYEVLELVAEGLTNTAIAHRLGIADRSVDNHVSTIYQALEISADGERNPRVEAVRRFLTETA</sequence>
<dbReference type="Pfam" id="PF00072">
    <property type="entry name" value="Response_reg"/>
    <property type="match status" value="1"/>
</dbReference>
<keyword evidence="3" id="KW-0238">DNA-binding</keyword>
<dbReference type="PROSITE" id="PS50110">
    <property type="entry name" value="RESPONSE_REGULATORY"/>
    <property type="match status" value="1"/>
</dbReference>
<evidence type="ECO:0000256" key="1">
    <source>
        <dbReference type="ARBA" id="ARBA00022553"/>
    </source>
</evidence>
<evidence type="ECO:0000256" key="2">
    <source>
        <dbReference type="ARBA" id="ARBA00023015"/>
    </source>
</evidence>
<keyword evidence="2" id="KW-0805">Transcription regulation</keyword>
<evidence type="ECO:0000259" key="7">
    <source>
        <dbReference type="PROSITE" id="PS50110"/>
    </source>
</evidence>
<protein>
    <submittedName>
        <fullName evidence="8">Response regulator transcription factor</fullName>
    </submittedName>
</protein>
<dbReference type="Gene3D" id="3.40.50.2300">
    <property type="match status" value="1"/>
</dbReference>
<feature type="domain" description="Response regulatory" evidence="7">
    <location>
        <begin position="14"/>
        <end position="132"/>
    </location>
</feature>
<dbReference type="SMART" id="SM00421">
    <property type="entry name" value="HTH_LUXR"/>
    <property type="match status" value="1"/>
</dbReference>
<dbReference type="Pfam" id="PF00196">
    <property type="entry name" value="GerE"/>
    <property type="match status" value="1"/>
</dbReference>
<dbReference type="PRINTS" id="PR00038">
    <property type="entry name" value="HTHLUXR"/>
</dbReference>
<dbReference type="AlphaFoldDB" id="A0AB39BJF4"/>
<dbReference type="PROSITE" id="PS50043">
    <property type="entry name" value="HTH_LUXR_2"/>
    <property type="match status" value="1"/>
</dbReference>
<organism evidence="8">
    <name type="scientific">Herbiconiux sp. A18JL235</name>
    <dbReference type="NCBI Taxonomy" id="3152363"/>
    <lineage>
        <taxon>Bacteria</taxon>
        <taxon>Bacillati</taxon>
        <taxon>Actinomycetota</taxon>
        <taxon>Actinomycetes</taxon>
        <taxon>Micrococcales</taxon>
        <taxon>Microbacteriaceae</taxon>
        <taxon>Herbiconiux</taxon>
    </lineage>
</organism>
<dbReference type="SUPFAM" id="SSF46894">
    <property type="entry name" value="C-terminal effector domain of the bipartite response regulators"/>
    <property type="match status" value="1"/>
</dbReference>
<feature type="modified residue" description="4-aspartylphosphate" evidence="5">
    <location>
        <position position="65"/>
    </location>
</feature>
<keyword evidence="4" id="KW-0804">Transcription</keyword>
<dbReference type="RefSeq" id="WP_368499034.1">
    <property type="nucleotide sequence ID" value="NZ_CP162511.1"/>
</dbReference>
<feature type="domain" description="HTH luxR-type" evidence="6">
    <location>
        <begin position="152"/>
        <end position="223"/>
    </location>
</feature>
<dbReference type="SMART" id="SM00448">
    <property type="entry name" value="REC"/>
    <property type="match status" value="1"/>
</dbReference>
<reference evidence="8" key="1">
    <citation type="submission" date="2024-05" db="EMBL/GenBank/DDBJ databases">
        <title>Herbiconiux sp. A18JL235.</title>
        <authorList>
            <person name="Zhang G."/>
        </authorList>
    </citation>
    <scope>NUCLEOTIDE SEQUENCE</scope>
    <source>
        <strain evidence="8">A18JL235</strain>
    </source>
</reference>
<evidence type="ECO:0000259" key="6">
    <source>
        <dbReference type="PROSITE" id="PS50043"/>
    </source>
</evidence>
<accession>A0AB39BJF4</accession>
<evidence type="ECO:0000256" key="5">
    <source>
        <dbReference type="PROSITE-ProRule" id="PRU00169"/>
    </source>
</evidence>
<keyword evidence="1 5" id="KW-0597">Phosphoprotein</keyword>
<dbReference type="GO" id="GO:0000160">
    <property type="term" value="P:phosphorelay signal transduction system"/>
    <property type="evidence" value="ECO:0007669"/>
    <property type="project" value="InterPro"/>
</dbReference>